<reference evidence="2 3" key="1">
    <citation type="submission" date="2019-08" db="EMBL/GenBank/DDBJ databases">
        <title>Deep-cultivation of Planctomycetes and their phenomic and genomic characterization uncovers novel biology.</title>
        <authorList>
            <person name="Wiegand S."/>
            <person name="Jogler M."/>
            <person name="Boedeker C."/>
            <person name="Pinto D."/>
            <person name="Vollmers J."/>
            <person name="Rivas-Marin E."/>
            <person name="Kohn T."/>
            <person name="Peeters S.H."/>
            <person name="Heuer A."/>
            <person name="Rast P."/>
            <person name="Oberbeckmann S."/>
            <person name="Bunk B."/>
            <person name="Jeske O."/>
            <person name="Meyerdierks A."/>
            <person name="Storesund J.E."/>
            <person name="Kallscheuer N."/>
            <person name="Luecker S."/>
            <person name="Lage O.M."/>
            <person name="Pohl T."/>
            <person name="Merkel B.J."/>
            <person name="Hornburger P."/>
            <person name="Mueller R.-W."/>
            <person name="Bruemmer F."/>
            <person name="Labrenz M."/>
            <person name="Spormann A.M."/>
            <person name="Op den Camp H."/>
            <person name="Overmann J."/>
            <person name="Amann R."/>
            <person name="Jetten M.S.M."/>
            <person name="Mascher T."/>
            <person name="Medema M.H."/>
            <person name="Devos D.P."/>
            <person name="Kaster A.-K."/>
            <person name="Ovreas L."/>
            <person name="Rohde M."/>
            <person name="Galperin M.Y."/>
            <person name="Jogler C."/>
        </authorList>
    </citation>
    <scope>NUCLEOTIDE SEQUENCE [LARGE SCALE GENOMIC DNA]</scope>
    <source>
        <strain evidence="2 3">OJF2</strain>
    </source>
</reference>
<dbReference type="RefSeq" id="WP_148596797.1">
    <property type="nucleotide sequence ID" value="NZ_CP042997.1"/>
</dbReference>
<protein>
    <submittedName>
        <fullName evidence="2">FG-GAP repeat protein</fullName>
    </submittedName>
</protein>
<dbReference type="AlphaFoldDB" id="A0A5B9WAC5"/>
<organism evidence="2 3">
    <name type="scientific">Aquisphaera giovannonii</name>
    <dbReference type="NCBI Taxonomy" id="406548"/>
    <lineage>
        <taxon>Bacteria</taxon>
        <taxon>Pseudomonadati</taxon>
        <taxon>Planctomycetota</taxon>
        <taxon>Planctomycetia</taxon>
        <taxon>Isosphaerales</taxon>
        <taxon>Isosphaeraceae</taxon>
        <taxon>Aquisphaera</taxon>
    </lineage>
</organism>
<proteinExistence type="predicted"/>
<dbReference type="EMBL" id="CP042997">
    <property type="protein sequence ID" value="QEH37204.1"/>
    <property type="molecule type" value="Genomic_DNA"/>
</dbReference>
<keyword evidence="3" id="KW-1185">Reference proteome</keyword>
<evidence type="ECO:0000256" key="1">
    <source>
        <dbReference type="SAM" id="SignalP"/>
    </source>
</evidence>
<dbReference type="InterPro" id="IPR028994">
    <property type="entry name" value="Integrin_alpha_N"/>
</dbReference>
<keyword evidence="1" id="KW-0732">Signal</keyword>
<feature type="signal peptide" evidence="1">
    <location>
        <begin position="1"/>
        <end position="23"/>
    </location>
</feature>
<evidence type="ECO:0000313" key="3">
    <source>
        <dbReference type="Proteomes" id="UP000324233"/>
    </source>
</evidence>
<feature type="chain" id="PRO_5022855344" evidence="1">
    <location>
        <begin position="24"/>
        <end position="419"/>
    </location>
</feature>
<dbReference type="PANTHER" id="PTHR44103">
    <property type="entry name" value="PROPROTEIN CONVERTASE P"/>
    <property type="match status" value="1"/>
</dbReference>
<gene>
    <name evidence="2" type="ORF">OJF2_57910</name>
</gene>
<sequence precursor="true">MRSSRRLPSLVALVVSLPSAGLAAAEPSWRHLSSKAGDLPVPGTSTQQTACLVADLDRSGVNGFVLGFRKAGPALVWYRPRDNGWERVVIEPDFLTVEAGGACHDLDGDGWPDLVFGGDWQSDAVWWWRNPGRGWASGTRWERRTIKRSGQTQHHDQCIADFKGIGRAQLAFWNQGASTLFLAEIPRNPREADEWPLEVVFRGHAGEGPGKYAEGMSSCDVDGDGRPEILAGNSLFTLDGSGKWRATQVGDVGGLIFGGRFDRASKFPQLVIAPGDGTGPVRWYECDGDPLQSKSWKGHDLVGRTMVHPHSLQVADVDGDGNLDIFVAEMNKWTEDLKDPDNPHAQAFLFYGDGAGRFRKTVFQTGMDFHEARVADLNGDGRPDILSKPYNWDTPRLDIWLNEGSSPAAGTSRAPRPSR</sequence>
<dbReference type="OrthoDB" id="253939at2"/>
<dbReference type="SUPFAM" id="SSF69318">
    <property type="entry name" value="Integrin alpha N-terminal domain"/>
    <property type="match status" value="1"/>
</dbReference>
<dbReference type="PANTHER" id="PTHR44103:SF1">
    <property type="entry name" value="PROPROTEIN CONVERTASE P"/>
    <property type="match status" value="1"/>
</dbReference>
<dbReference type="KEGG" id="agv:OJF2_57910"/>
<dbReference type="Proteomes" id="UP000324233">
    <property type="component" value="Chromosome"/>
</dbReference>
<accession>A0A5B9WAC5</accession>
<dbReference type="Gene3D" id="2.130.10.130">
    <property type="entry name" value="Integrin alpha, N-terminal"/>
    <property type="match status" value="1"/>
</dbReference>
<evidence type="ECO:0000313" key="2">
    <source>
        <dbReference type="EMBL" id="QEH37204.1"/>
    </source>
</evidence>
<name>A0A5B9WAC5_9BACT</name>